<organism evidence="7 9">
    <name type="scientific">Thalassovita autumnalis</name>
    <dbReference type="NCBI Taxonomy" id="2072972"/>
    <lineage>
        <taxon>Bacteria</taxon>
        <taxon>Pseudomonadati</taxon>
        <taxon>Pseudomonadota</taxon>
        <taxon>Alphaproteobacteria</taxon>
        <taxon>Rhodobacterales</taxon>
        <taxon>Roseobacteraceae</taxon>
        <taxon>Thalassovita</taxon>
    </lineage>
</organism>
<proteinExistence type="inferred from homology"/>
<evidence type="ECO:0000256" key="4">
    <source>
        <dbReference type="SAM" id="MobiDB-lite"/>
    </source>
</evidence>
<dbReference type="InterPro" id="IPR001173">
    <property type="entry name" value="Glyco_trans_2-like"/>
</dbReference>
<reference evidence="7 9" key="2">
    <citation type="submission" date="2015-09" db="EMBL/GenBank/DDBJ databases">
        <authorList>
            <consortium name="Swine Surveillance"/>
        </authorList>
    </citation>
    <scope>NUCLEOTIDE SEQUENCE [LARGE SCALE GENOMIC DNA]</scope>
    <source>
        <strain evidence="7 9">5120</strain>
    </source>
</reference>
<feature type="region of interest" description="Disordered" evidence="4">
    <location>
        <begin position="330"/>
        <end position="351"/>
    </location>
</feature>
<evidence type="ECO:0000256" key="1">
    <source>
        <dbReference type="ARBA" id="ARBA00006739"/>
    </source>
</evidence>
<evidence type="ECO:0000313" key="8">
    <source>
        <dbReference type="Proteomes" id="UP000051086"/>
    </source>
</evidence>
<name>A0A0P1FS27_9RHOB</name>
<evidence type="ECO:0000256" key="2">
    <source>
        <dbReference type="ARBA" id="ARBA00022676"/>
    </source>
</evidence>
<comment type="similarity">
    <text evidence="1">Belongs to the glycosyltransferase 2 family.</text>
</comment>
<dbReference type="PANTHER" id="PTHR43179:SF12">
    <property type="entry name" value="GALACTOFURANOSYLTRANSFERASE GLFT2"/>
    <property type="match status" value="1"/>
</dbReference>
<protein>
    <submittedName>
        <fullName evidence="7">N-acetylglucosaminyl-diphospho-decaprenol L-rhamnosyltransferase</fullName>
        <ecNumber evidence="7">2.4.1.289</ecNumber>
    </submittedName>
</protein>
<accession>A0A0P1FS27</accession>
<evidence type="ECO:0000259" key="5">
    <source>
        <dbReference type="Pfam" id="PF00535"/>
    </source>
</evidence>
<dbReference type="PANTHER" id="PTHR43179">
    <property type="entry name" value="RHAMNOSYLTRANSFERASE WBBL"/>
    <property type="match status" value="1"/>
</dbReference>
<sequence length="351" mass="38737">MNAAASFPSARVLTIVLNYRTAEMTLRAVAAARKAMQGIDGAIIVVDNDSQDGSFEQMNAHVTAEGWADVTVLAAGRNGGFGAGNNFGILAGLADPESAPDFIYVLNSDAFPEPDAIQSLLDHMLAHPQTGFAGSLIYGEDGVEHMTTFRFPSLAGELEGAMRFGPVSRLLRNHQVPMPPPKHSQPVDWVAGASLMMRVPMLRDIGLFDEAYFLYFEETDLCLRGQRAGYSIDFVRESRVMHIGSVSTGMGDWARTPRYWFQSRWYYHVKNHGRLHALCASVLHLIGGGFHRLRCVLRGRRSVDPPMFLRDLIRHDAAALFRPLSAPQIPQLPDVPQGATPPVPEPARRYR</sequence>
<dbReference type="EMBL" id="CYSC01000017">
    <property type="protein sequence ID" value="CUH71274.1"/>
    <property type="molecule type" value="Genomic_DNA"/>
</dbReference>
<dbReference type="GO" id="GO:0102096">
    <property type="term" value="F:decaprenyl-N-acetyl-alpha-D-glucosaminyl-pyrophosphate:dTDP-alpha-L-rhamnose rhamnosyltransferase activity"/>
    <property type="evidence" value="ECO:0007669"/>
    <property type="project" value="UniProtKB-EC"/>
</dbReference>
<evidence type="ECO:0000313" key="6">
    <source>
        <dbReference type="EMBL" id="CUH66570.1"/>
    </source>
</evidence>
<keyword evidence="8" id="KW-1185">Reference proteome</keyword>
<keyword evidence="2 7" id="KW-0328">Glycosyltransferase</keyword>
<dbReference type="OrthoDB" id="9771846at2"/>
<dbReference type="SUPFAM" id="SSF53448">
    <property type="entry name" value="Nucleotide-diphospho-sugar transferases"/>
    <property type="match status" value="1"/>
</dbReference>
<evidence type="ECO:0000313" key="9">
    <source>
        <dbReference type="Proteomes" id="UP000051887"/>
    </source>
</evidence>
<dbReference type="AlphaFoldDB" id="A0A0P1FS27"/>
<dbReference type="EC" id="2.4.1.289" evidence="7"/>
<feature type="domain" description="Glycosyltransferase 2-like" evidence="5">
    <location>
        <begin position="15"/>
        <end position="150"/>
    </location>
</feature>
<dbReference type="RefSeq" id="WP_058242593.1">
    <property type="nucleotide sequence ID" value="NZ_CYSB01000026.1"/>
</dbReference>
<evidence type="ECO:0000256" key="3">
    <source>
        <dbReference type="ARBA" id="ARBA00022679"/>
    </source>
</evidence>
<dbReference type="InterPro" id="IPR029044">
    <property type="entry name" value="Nucleotide-diphossugar_trans"/>
</dbReference>
<dbReference type="Gene3D" id="3.90.550.10">
    <property type="entry name" value="Spore Coat Polysaccharide Biosynthesis Protein SpsA, Chain A"/>
    <property type="match status" value="1"/>
</dbReference>
<keyword evidence="3 7" id="KW-0808">Transferase</keyword>
<dbReference type="Proteomes" id="UP000051086">
    <property type="component" value="Unassembled WGS sequence"/>
</dbReference>
<dbReference type="Proteomes" id="UP000051887">
    <property type="component" value="Unassembled WGS sequence"/>
</dbReference>
<dbReference type="Pfam" id="PF00535">
    <property type="entry name" value="Glycos_transf_2"/>
    <property type="match status" value="1"/>
</dbReference>
<dbReference type="EMBL" id="CYSB01000026">
    <property type="protein sequence ID" value="CUH66570.1"/>
    <property type="molecule type" value="Genomic_DNA"/>
</dbReference>
<evidence type="ECO:0000313" key="7">
    <source>
        <dbReference type="EMBL" id="CUH71274.1"/>
    </source>
</evidence>
<reference evidence="6 8" key="1">
    <citation type="submission" date="2015-09" db="EMBL/GenBank/DDBJ databases">
        <authorList>
            <person name="Rodrigo-Torres L."/>
            <person name="Arahal D.R."/>
        </authorList>
    </citation>
    <scope>NUCLEOTIDE SEQUENCE [LARGE SCALE GENOMIC DNA]</scope>
    <source>
        <strain evidence="6 8">CECT 5118</strain>
    </source>
</reference>
<gene>
    <name evidence="7" type="primary">wbbL</name>
    <name evidence="6" type="ORF">TL5118_01827</name>
    <name evidence="7" type="ORF">TL5120_01060</name>
</gene>